<evidence type="ECO:0000313" key="1">
    <source>
        <dbReference type="EMBL" id="VVC87561.1"/>
    </source>
</evidence>
<sequence length="73" mass="8442">MHQLLTRDRWLHVLRKRLQRAERRAAEAVLADGSRIHHQPHAAVQLRAAVHLHLRRPLPRALRLCLQGQEGVG</sequence>
<dbReference type="AlphaFoldDB" id="A0A5E4PRR8"/>
<evidence type="ECO:0000313" key="2">
    <source>
        <dbReference type="Proteomes" id="UP000324832"/>
    </source>
</evidence>
<organism evidence="1 2">
    <name type="scientific">Leptidea sinapis</name>
    <dbReference type="NCBI Taxonomy" id="189913"/>
    <lineage>
        <taxon>Eukaryota</taxon>
        <taxon>Metazoa</taxon>
        <taxon>Ecdysozoa</taxon>
        <taxon>Arthropoda</taxon>
        <taxon>Hexapoda</taxon>
        <taxon>Insecta</taxon>
        <taxon>Pterygota</taxon>
        <taxon>Neoptera</taxon>
        <taxon>Endopterygota</taxon>
        <taxon>Lepidoptera</taxon>
        <taxon>Glossata</taxon>
        <taxon>Ditrysia</taxon>
        <taxon>Papilionoidea</taxon>
        <taxon>Pieridae</taxon>
        <taxon>Dismorphiinae</taxon>
        <taxon>Leptidea</taxon>
    </lineage>
</organism>
<name>A0A5E4PRR8_9NEOP</name>
<accession>A0A5E4PRR8</accession>
<protein>
    <submittedName>
        <fullName evidence="1">Uncharacterized protein</fullName>
    </submittedName>
</protein>
<gene>
    <name evidence="1" type="ORF">LSINAPIS_LOCUS1136</name>
</gene>
<reference evidence="1 2" key="1">
    <citation type="submission" date="2017-07" db="EMBL/GenBank/DDBJ databases">
        <authorList>
            <person name="Talla V."/>
            <person name="Backstrom N."/>
        </authorList>
    </citation>
    <scope>NUCLEOTIDE SEQUENCE [LARGE SCALE GENOMIC DNA]</scope>
</reference>
<dbReference type="EMBL" id="FZQP02000138">
    <property type="protein sequence ID" value="VVC87561.1"/>
    <property type="molecule type" value="Genomic_DNA"/>
</dbReference>
<dbReference type="Proteomes" id="UP000324832">
    <property type="component" value="Unassembled WGS sequence"/>
</dbReference>
<keyword evidence="2" id="KW-1185">Reference proteome</keyword>
<proteinExistence type="predicted"/>